<evidence type="ECO:0000259" key="15">
    <source>
        <dbReference type="PROSITE" id="PS50016"/>
    </source>
</evidence>
<evidence type="ECO:0000256" key="4">
    <source>
        <dbReference type="ARBA" id="ARBA00012902"/>
    </source>
</evidence>
<dbReference type="GO" id="GO:0003677">
    <property type="term" value="F:DNA binding"/>
    <property type="evidence" value="ECO:0007669"/>
    <property type="project" value="InterPro"/>
</dbReference>
<evidence type="ECO:0000313" key="20">
    <source>
        <dbReference type="Proteomes" id="UP000070444"/>
    </source>
</evidence>
<dbReference type="InterPro" id="IPR011011">
    <property type="entry name" value="Znf_FYVE_PHD"/>
</dbReference>
<dbReference type="SUPFAM" id="SSF46774">
    <property type="entry name" value="ARID-like"/>
    <property type="match status" value="1"/>
</dbReference>
<evidence type="ECO:0000256" key="7">
    <source>
        <dbReference type="ARBA" id="ARBA00022771"/>
    </source>
</evidence>
<feature type="compositionally biased region" description="Basic and acidic residues" evidence="14">
    <location>
        <begin position="1244"/>
        <end position="1253"/>
    </location>
</feature>
<dbReference type="SMART" id="SM00501">
    <property type="entry name" value="BRIGHT"/>
    <property type="match status" value="1"/>
</dbReference>
<dbReference type="PROSITE" id="PS50016">
    <property type="entry name" value="ZF_PHD_2"/>
    <property type="match status" value="1"/>
</dbReference>
<feature type="compositionally biased region" description="Polar residues" evidence="14">
    <location>
        <begin position="1428"/>
        <end position="1439"/>
    </location>
</feature>
<dbReference type="Gene3D" id="1.10.150.60">
    <property type="entry name" value="ARID DNA-binding domain"/>
    <property type="match status" value="1"/>
</dbReference>
<dbReference type="InterPro" id="IPR013083">
    <property type="entry name" value="Znf_RING/FYVE/PHD"/>
</dbReference>
<protein>
    <recommendedName>
        <fullName evidence="4">[histone H3]-trimethyl-L-lysine(4) demethylase</fullName>
        <ecNumber evidence="4">1.14.11.67</ecNumber>
    </recommendedName>
</protein>
<keyword evidence="5" id="KW-0479">Metal-binding</keyword>
<feature type="compositionally biased region" description="Polar residues" evidence="14">
    <location>
        <begin position="1321"/>
        <end position="1331"/>
    </location>
</feature>
<dbReference type="PROSITE" id="PS01359">
    <property type="entry name" value="ZF_PHD_1"/>
    <property type="match status" value="1"/>
</dbReference>
<evidence type="ECO:0000256" key="5">
    <source>
        <dbReference type="ARBA" id="ARBA00022723"/>
    </source>
</evidence>
<keyword evidence="10" id="KW-0408">Iron</keyword>
<dbReference type="GO" id="GO:0008270">
    <property type="term" value="F:zinc ion binding"/>
    <property type="evidence" value="ECO:0007669"/>
    <property type="project" value="UniProtKB-KW"/>
</dbReference>
<comment type="subcellular location">
    <subcellularLocation>
        <location evidence="2">Nucleus</location>
    </subcellularLocation>
</comment>
<dbReference type="SUPFAM" id="SSF57903">
    <property type="entry name" value="FYVE/PHD zinc finger"/>
    <property type="match status" value="1"/>
</dbReference>
<feature type="domain" description="JmjC" evidence="18">
    <location>
        <begin position="363"/>
        <end position="529"/>
    </location>
</feature>
<keyword evidence="11" id="KW-0539">Nucleus</keyword>
<sequence length="1450" mass="165439">MKRVKTEANTFSGSPKPPKAKESTPNLPTNFDLNSVRTDRDESGPKEKRFMGLPEAPTFFPTEEEFQDPIAYIAKITPEAQSAGICKVVPPKGFKPEFALDTEIFKFKSRKQHLRSVNGLGRVNSNYIERLSKFHSQYGQPIKSIPHLDHKPVDLYKLSKLIADNGGSAEISAKKQWAYIGRQMKFTNKTCTSLSTALRQLHEKYIEPFEDHLDHYREYKPPKSADVATIDPDVCRLCYKGDEKGIMLLCDDCEKGYHLTCLKPTLFAVPNSDWYCPFCLLVTPNDYGFEDGGEYTLASFQAKADEFKRNYFPYPTNEDMVEEEFWRILSDPLSTLEVEYGADLHSTVHGSGFPTIERQPTDKLSRHPWNLNTIPTVPSSLFININQDISGMMVPWIYVGMCFSTFCWHNEDHYTYSVNYQHWGETKTWYGIPGSHAEAFESAVKKVLPELFDNQPDLLYQLVTMVSPSILTQHNVPVYGLDQRPNEFVITFPKAYHAGFNHGLNFNEAVNFAPLDWIPYGLDCVLQYKRFSKNPVFSHDELLINTALNTPDLSNSNFMRDAFRDLHRREKGHRDKIRGHLPDAKAQEMPSGDIFQCRECNVFCYLSAIGCKCDTAVVCADDYQALCSCDSESKILYQRYKDNELSELVDKIMNQASGTSLWQDKLTSALKVNRSLPLSFYEDLVEEAENIGVDSTETENLKNFVVKCKNWIYMAEGYLQQKDEIWTLPDLERDAIIDEIKDLITSANTMCFGSSELDALKDIVSPKNMLTVQITEALEDQDAETEYLNDLMAQAKELDIENSDTQKLKERLTGMQWYQYAQKLTAESYRAKLTLQDISSVLDQALQQNIPQDHPLISALQALYKQGEEWKKLANLVKNAPSVALMDIDYLISKSETFPHTQSLLDDLKQLKEQYGPQQAKVLQILEQCTASDFVKRPNYDDVLTILNDMNSLSLTDKQMYELEEYQKHMIQWIQSVVDAFGMVLNHDSTKPNQIRFNLEMLKLKIKCRIEKKTSLKCPCGQNPDFPTVGCFKCRRQYHRACLHINYRPGHPSACLGCEVFWLNDIRKRPSLDTIVQLVDLGRKLPFICKEFDCLLSISLDVEQLKQTCEKFRGIANPKEVATQIKHLAKNMIDMEVTIEEQSKLLEDLMEAINTKRAKTTRNNLENHRFPAPPMTSIPSVSPALAANSFKHPPPVMSHHPKWEPNRSPKHPTPHFNNGNQFMVPQKNEDSRYSHNINYPPSKEAPRKWKEPSHSFSELPSRNYHPSHHADRNMFSTPITKPNHHHTLPLPTNDYHDDHPPHPTSKRSIHNLDPPMPYQPSKYSSAGSHNHPSSRPPYVVSNVNSNVSVSSHPSHYMISESSSSSRPSTDPHSFSISRNDRALIAEHSRNSTSPKNSYYSGHSHYAKPGHSLSAPTIERSQPPPRIGSLSSYSMSQAPMHSQMPAPYPPT</sequence>
<dbReference type="InterPro" id="IPR013637">
    <property type="entry name" value="Lys_sp_deMease-like_dom"/>
</dbReference>
<feature type="compositionally biased region" description="Basic and acidic residues" evidence="14">
    <location>
        <begin position="37"/>
        <end position="50"/>
    </location>
</feature>
<keyword evidence="7 13" id="KW-0863">Zinc-finger</keyword>
<dbReference type="Pfam" id="PF00628">
    <property type="entry name" value="PHD"/>
    <property type="match status" value="1"/>
</dbReference>
<organism evidence="19 20">
    <name type="scientific">Conidiobolus coronatus (strain ATCC 28846 / CBS 209.66 / NRRL 28638)</name>
    <name type="common">Delacroixia coronata</name>
    <dbReference type="NCBI Taxonomy" id="796925"/>
    <lineage>
        <taxon>Eukaryota</taxon>
        <taxon>Fungi</taxon>
        <taxon>Fungi incertae sedis</taxon>
        <taxon>Zoopagomycota</taxon>
        <taxon>Entomophthoromycotina</taxon>
        <taxon>Entomophthoromycetes</taxon>
        <taxon>Entomophthorales</taxon>
        <taxon>Ancylistaceae</taxon>
        <taxon>Conidiobolus</taxon>
    </lineage>
</organism>
<dbReference type="InterPro" id="IPR019787">
    <property type="entry name" value="Znf_PHD-finger"/>
</dbReference>
<dbReference type="PANTHER" id="PTHR10694">
    <property type="entry name" value="LYSINE-SPECIFIC DEMETHYLASE"/>
    <property type="match status" value="1"/>
</dbReference>
<dbReference type="OrthoDB" id="1678912at2759"/>
<evidence type="ECO:0000256" key="10">
    <source>
        <dbReference type="ARBA" id="ARBA00023004"/>
    </source>
</evidence>
<dbReference type="CDD" id="cd16100">
    <property type="entry name" value="ARID"/>
    <property type="match status" value="1"/>
</dbReference>
<feature type="region of interest" description="Disordered" evidence="14">
    <location>
        <begin position="1"/>
        <end position="53"/>
    </location>
</feature>
<gene>
    <name evidence="19" type="ORF">CONCODRAFT_49153</name>
</gene>
<dbReference type="Pfam" id="PF01388">
    <property type="entry name" value="ARID"/>
    <property type="match status" value="1"/>
</dbReference>
<feature type="region of interest" description="Disordered" evidence="14">
    <location>
        <begin position="1192"/>
        <end position="1450"/>
    </location>
</feature>
<keyword evidence="20" id="KW-1185">Reference proteome</keyword>
<keyword evidence="8" id="KW-0862">Zinc</keyword>
<dbReference type="SMART" id="SM00249">
    <property type="entry name" value="PHD"/>
    <property type="match status" value="2"/>
</dbReference>
<evidence type="ECO:0000313" key="19">
    <source>
        <dbReference type="EMBL" id="KXN71029.1"/>
    </source>
</evidence>
<keyword evidence="9" id="KW-0560">Oxidoreductase</keyword>
<dbReference type="Pfam" id="PF02928">
    <property type="entry name" value="zf-C5HC2"/>
    <property type="match status" value="1"/>
</dbReference>
<dbReference type="Pfam" id="PF21323">
    <property type="entry name" value="KDM5_C-hel"/>
    <property type="match status" value="1"/>
</dbReference>
<keyword evidence="6" id="KW-0677">Repeat</keyword>
<dbReference type="PANTHER" id="PTHR10694:SF33">
    <property type="entry name" value="LYSINE-SPECIFIC DEMETHYLASE 5"/>
    <property type="match status" value="1"/>
</dbReference>
<dbReference type="STRING" id="796925.A0A137P7S8"/>
<evidence type="ECO:0000256" key="14">
    <source>
        <dbReference type="SAM" id="MobiDB-lite"/>
    </source>
</evidence>
<feature type="compositionally biased region" description="Polar residues" evidence="14">
    <location>
        <begin position="23"/>
        <end position="36"/>
    </location>
</feature>
<evidence type="ECO:0000256" key="1">
    <source>
        <dbReference type="ARBA" id="ARBA00001954"/>
    </source>
</evidence>
<feature type="domain" description="PHD-type" evidence="15">
    <location>
        <begin position="232"/>
        <end position="282"/>
    </location>
</feature>
<dbReference type="PROSITE" id="PS51011">
    <property type="entry name" value="ARID"/>
    <property type="match status" value="1"/>
</dbReference>
<dbReference type="Pfam" id="PF08429">
    <property type="entry name" value="PLU-1"/>
    <property type="match status" value="1"/>
</dbReference>
<dbReference type="InterPro" id="IPR048615">
    <property type="entry name" value="KDM5_C-hel"/>
</dbReference>
<dbReference type="CDD" id="cd15543">
    <property type="entry name" value="PHD_RSF1"/>
    <property type="match status" value="1"/>
</dbReference>
<feature type="compositionally biased region" description="Basic and acidic residues" evidence="14">
    <location>
        <begin position="1378"/>
        <end position="1389"/>
    </location>
</feature>
<evidence type="ECO:0000256" key="11">
    <source>
        <dbReference type="ARBA" id="ARBA00023242"/>
    </source>
</evidence>
<dbReference type="SMART" id="SM01014">
    <property type="entry name" value="ARID"/>
    <property type="match status" value="1"/>
</dbReference>
<dbReference type="PROSITE" id="PS51184">
    <property type="entry name" value="JMJC"/>
    <property type="match status" value="1"/>
</dbReference>
<dbReference type="PROSITE" id="PS51183">
    <property type="entry name" value="JMJN"/>
    <property type="match status" value="1"/>
</dbReference>
<dbReference type="Gene3D" id="2.60.120.650">
    <property type="entry name" value="Cupin"/>
    <property type="match status" value="1"/>
</dbReference>
<evidence type="ECO:0000256" key="6">
    <source>
        <dbReference type="ARBA" id="ARBA00022737"/>
    </source>
</evidence>
<evidence type="ECO:0000259" key="16">
    <source>
        <dbReference type="PROSITE" id="PS51011"/>
    </source>
</evidence>
<dbReference type="GO" id="GO:0006355">
    <property type="term" value="P:regulation of DNA-templated transcription"/>
    <property type="evidence" value="ECO:0007669"/>
    <property type="project" value="TreeGrafter"/>
</dbReference>
<feature type="domain" description="JmjN" evidence="17">
    <location>
        <begin position="56"/>
        <end position="97"/>
    </location>
</feature>
<feature type="compositionally biased region" description="Polar residues" evidence="14">
    <location>
        <begin position="1390"/>
        <end position="1400"/>
    </location>
</feature>
<evidence type="ECO:0000259" key="17">
    <source>
        <dbReference type="PROSITE" id="PS51183"/>
    </source>
</evidence>
<proteinExistence type="inferred from homology"/>
<comment type="cofactor">
    <cofactor evidence="1">
        <name>Fe(2+)</name>
        <dbReference type="ChEBI" id="CHEBI:29033"/>
    </cofactor>
</comment>
<dbReference type="InterPro" id="IPR036431">
    <property type="entry name" value="ARID_dom_sf"/>
</dbReference>
<dbReference type="GO" id="GO:0000785">
    <property type="term" value="C:chromatin"/>
    <property type="evidence" value="ECO:0007669"/>
    <property type="project" value="TreeGrafter"/>
</dbReference>
<dbReference type="SMART" id="SM00558">
    <property type="entry name" value="JmjC"/>
    <property type="match status" value="1"/>
</dbReference>
<comment type="catalytic activity">
    <reaction evidence="12">
        <text>N(6),N(6),N(6)-trimethyl-L-lysyl(4)-[histone H3] + 3 2-oxoglutarate + 3 O2 = L-lysyl(4)-[histone H3] + 3 formaldehyde + 3 succinate + 3 CO2</text>
        <dbReference type="Rhea" id="RHEA:60208"/>
        <dbReference type="Rhea" id="RHEA-COMP:15537"/>
        <dbReference type="Rhea" id="RHEA-COMP:15547"/>
        <dbReference type="ChEBI" id="CHEBI:15379"/>
        <dbReference type="ChEBI" id="CHEBI:16526"/>
        <dbReference type="ChEBI" id="CHEBI:16810"/>
        <dbReference type="ChEBI" id="CHEBI:16842"/>
        <dbReference type="ChEBI" id="CHEBI:29969"/>
        <dbReference type="ChEBI" id="CHEBI:30031"/>
        <dbReference type="ChEBI" id="CHEBI:61961"/>
        <dbReference type="EC" id="1.14.11.67"/>
    </reaction>
</comment>
<evidence type="ECO:0000256" key="12">
    <source>
        <dbReference type="ARBA" id="ARBA00048734"/>
    </source>
</evidence>
<evidence type="ECO:0000259" key="18">
    <source>
        <dbReference type="PROSITE" id="PS51184"/>
    </source>
</evidence>
<dbReference type="InterPro" id="IPR019786">
    <property type="entry name" value="Zinc_finger_PHD-type_CS"/>
</dbReference>
<name>A0A137P7S8_CONC2</name>
<dbReference type="InterPro" id="IPR003347">
    <property type="entry name" value="JmjC_dom"/>
</dbReference>
<feature type="compositionally biased region" description="Low complexity" evidence="14">
    <location>
        <begin position="1336"/>
        <end position="1375"/>
    </location>
</feature>
<evidence type="ECO:0000256" key="13">
    <source>
        <dbReference type="PROSITE-ProRule" id="PRU00146"/>
    </source>
</evidence>
<evidence type="ECO:0000256" key="9">
    <source>
        <dbReference type="ARBA" id="ARBA00023002"/>
    </source>
</evidence>
<reference evidence="19 20" key="1">
    <citation type="journal article" date="2015" name="Genome Biol. Evol.">
        <title>Phylogenomic analyses indicate that early fungi evolved digesting cell walls of algal ancestors of land plants.</title>
        <authorList>
            <person name="Chang Y."/>
            <person name="Wang S."/>
            <person name="Sekimoto S."/>
            <person name="Aerts A.L."/>
            <person name="Choi C."/>
            <person name="Clum A."/>
            <person name="LaButti K.M."/>
            <person name="Lindquist E.A."/>
            <person name="Yee Ngan C."/>
            <person name="Ohm R.A."/>
            <person name="Salamov A.A."/>
            <person name="Grigoriev I.V."/>
            <person name="Spatafora J.W."/>
            <person name="Berbee M.L."/>
        </authorList>
    </citation>
    <scope>NUCLEOTIDE SEQUENCE [LARGE SCALE GENOMIC DNA]</scope>
    <source>
        <strain evidence="19 20">NRRL 28638</strain>
    </source>
</reference>
<dbReference type="Gene3D" id="3.30.40.10">
    <property type="entry name" value="Zinc/RING finger domain, C3HC4 (zinc finger)"/>
    <property type="match status" value="1"/>
</dbReference>
<dbReference type="InterPro" id="IPR001606">
    <property type="entry name" value="ARID_dom"/>
</dbReference>
<dbReference type="EC" id="1.14.11.67" evidence="4"/>
<dbReference type="InterPro" id="IPR004198">
    <property type="entry name" value="Znf_C5HC2"/>
</dbReference>
<dbReference type="SUPFAM" id="SSF51197">
    <property type="entry name" value="Clavaminate synthase-like"/>
    <property type="match status" value="1"/>
</dbReference>
<accession>A0A137P7S8</accession>
<feature type="domain" description="ARID" evidence="16">
    <location>
        <begin position="121"/>
        <end position="214"/>
    </location>
</feature>
<dbReference type="GO" id="GO:0005634">
    <property type="term" value="C:nucleus"/>
    <property type="evidence" value="ECO:0007669"/>
    <property type="project" value="UniProtKB-SubCell"/>
</dbReference>
<evidence type="ECO:0000256" key="3">
    <source>
        <dbReference type="ARBA" id="ARBA00006801"/>
    </source>
</evidence>
<evidence type="ECO:0000256" key="2">
    <source>
        <dbReference type="ARBA" id="ARBA00004123"/>
    </source>
</evidence>
<dbReference type="Proteomes" id="UP000070444">
    <property type="component" value="Unassembled WGS sequence"/>
</dbReference>
<dbReference type="InterPro" id="IPR001965">
    <property type="entry name" value="Znf_PHD"/>
</dbReference>
<dbReference type="Pfam" id="PF02375">
    <property type="entry name" value="JmjN"/>
    <property type="match status" value="1"/>
</dbReference>
<dbReference type="InterPro" id="IPR003349">
    <property type="entry name" value="JmjN"/>
</dbReference>
<dbReference type="EMBL" id="KQ964486">
    <property type="protein sequence ID" value="KXN71029.1"/>
    <property type="molecule type" value="Genomic_DNA"/>
</dbReference>
<dbReference type="Pfam" id="PF02373">
    <property type="entry name" value="JmjC"/>
    <property type="match status" value="1"/>
</dbReference>
<comment type="similarity">
    <text evidence="3">Belongs to the JARID1 histone demethylase family.</text>
</comment>
<dbReference type="SMART" id="SM00545">
    <property type="entry name" value="JmjN"/>
    <property type="match status" value="1"/>
</dbReference>
<evidence type="ECO:0000256" key="8">
    <source>
        <dbReference type="ARBA" id="ARBA00022833"/>
    </source>
</evidence>
<dbReference type="OMA" id="CKTTLFM"/>
<dbReference type="GO" id="GO:0034647">
    <property type="term" value="F:histone H3K4me/H3K4me2/H3K4me3 demethylase activity"/>
    <property type="evidence" value="ECO:0007669"/>
    <property type="project" value="UniProtKB-EC"/>
</dbReference>